<dbReference type="AlphaFoldDB" id="A0A917L151"/>
<evidence type="ECO:0000313" key="1">
    <source>
        <dbReference type="EMBL" id="GGJ39982.1"/>
    </source>
</evidence>
<keyword evidence="1" id="KW-0808">Transferase</keyword>
<sequence>MFVIFAGLPGAGKSTIAQQLAREVGAVYLRIDSIEQAIRASGMMAPGAEMGPAGYLAAYRVAADNLGLGRIVIADSVNPIRITRDDYRAIAERAGVGFLEVEVICSDRAEHRRRVESRASSVEGLTLPNWRQVEARRYDAWDREHLVLDTALLSPAESVARIVAAMRDIA</sequence>
<dbReference type="Proteomes" id="UP000661507">
    <property type="component" value="Unassembled WGS sequence"/>
</dbReference>
<dbReference type="Pfam" id="PF13671">
    <property type="entry name" value="AAA_33"/>
    <property type="match status" value="1"/>
</dbReference>
<gene>
    <name evidence="1" type="ORF">GCM10011320_54520</name>
</gene>
<dbReference type="SUPFAM" id="SSF52540">
    <property type="entry name" value="P-loop containing nucleoside triphosphate hydrolases"/>
    <property type="match status" value="1"/>
</dbReference>
<proteinExistence type="predicted"/>
<comment type="caution">
    <text evidence="1">The sequence shown here is derived from an EMBL/GenBank/DDBJ whole genome shotgun (WGS) entry which is preliminary data.</text>
</comment>
<evidence type="ECO:0000313" key="2">
    <source>
        <dbReference type="Proteomes" id="UP000661507"/>
    </source>
</evidence>
<dbReference type="GO" id="GO:0016301">
    <property type="term" value="F:kinase activity"/>
    <property type="evidence" value="ECO:0007669"/>
    <property type="project" value="UniProtKB-KW"/>
</dbReference>
<dbReference type="Gene3D" id="3.40.50.300">
    <property type="entry name" value="P-loop containing nucleotide triphosphate hydrolases"/>
    <property type="match status" value="1"/>
</dbReference>
<dbReference type="PANTHER" id="PTHR37807:SF3">
    <property type="entry name" value="OS07G0160300 PROTEIN"/>
    <property type="match status" value="1"/>
</dbReference>
<dbReference type="InterPro" id="IPR027417">
    <property type="entry name" value="P-loop_NTPase"/>
</dbReference>
<dbReference type="RefSeq" id="WP_188972829.1">
    <property type="nucleotide sequence ID" value="NZ_BMKW01000018.1"/>
</dbReference>
<accession>A0A917L151</accession>
<keyword evidence="1" id="KW-0418">Kinase</keyword>
<dbReference type="PANTHER" id="PTHR37807">
    <property type="entry name" value="OS07G0160300 PROTEIN"/>
    <property type="match status" value="1"/>
</dbReference>
<name>A0A917L151_9PROT</name>
<reference evidence="1" key="2">
    <citation type="submission" date="2020-09" db="EMBL/GenBank/DDBJ databases">
        <authorList>
            <person name="Sun Q."/>
            <person name="Zhou Y."/>
        </authorList>
    </citation>
    <scope>NUCLEOTIDE SEQUENCE</scope>
    <source>
        <strain evidence="1">CGMCC 1.3617</strain>
    </source>
</reference>
<dbReference type="EMBL" id="BMKW01000018">
    <property type="protein sequence ID" value="GGJ39982.1"/>
    <property type="molecule type" value="Genomic_DNA"/>
</dbReference>
<protein>
    <submittedName>
        <fullName evidence="1">Adenylyl-sulfate kinase</fullName>
    </submittedName>
</protein>
<keyword evidence="2" id="KW-1185">Reference proteome</keyword>
<organism evidence="1 2">
    <name type="scientific">Neoroseomonas lacus</name>
    <dbReference type="NCBI Taxonomy" id="287609"/>
    <lineage>
        <taxon>Bacteria</taxon>
        <taxon>Pseudomonadati</taxon>
        <taxon>Pseudomonadota</taxon>
        <taxon>Alphaproteobacteria</taxon>
        <taxon>Acetobacterales</taxon>
        <taxon>Acetobacteraceae</taxon>
        <taxon>Neoroseomonas</taxon>
    </lineage>
</organism>
<reference evidence="1" key="1">
    <citation type="journal article" date="2014" name="Int. J. Syst. Evol. Microbiol.">
        <title>Complete genome sequence of Corynebacterium casei LMG S-19264T (=DSM 44701T), isolated from a smear-ripened cheese.</title>
        <authorList>
            <consortium name="US DOE Joint Genome Institute (JGI-PGF)"/>
            <person name="Walter F."/>
            <person name="Albersmeier A."/>
            <person name="Kalinowski J."/>
            <person name="Ruckert C."/>
        </authorList>
    </citation>
    <scope>NUCLEOTIDE SEQUENCE</scope>
    <source>
        <strain evidence="1">CGMCC 1.3617</strain>
    </source>
</reference>